<dbReference type="InterPro" id="IPR003594">
    <property type="entry name" value="HATPase_dom"/>
</dbReference>
<accession>A0A8F5VMM0</accession>
<proteinExistence type="predicted"/>
<dbReference type="EMBL" id="CP077107">
    <property type="protein sequence ID" value="QXO94265.1"/>
    <property type="molecule type" value="Genomic_DNA"/>
</dbReference>
<evidence type="ECO:0000313" key="8">
    <source>
        <dbReference type="EMBL" id="QXO94265.1"/>
    </source>
</evidence>
<evidence type="ECO:0000256" key="2">
    <source>
        <dbReference type="ARBA" id="ARBA00012438"/>
    </source>
</evidence>
<sequence>MDETLKDSPEYELAKKAVSVAERINSIIQFTKQYEDIGVKSPIWKNIRKTTLDASEQVHLGSVIIQNDISEDIEVFADPLLVKIIYNLIENAVRYGETITKIRFYEEEASNLVLICEDDGVGVIPEEKERIFERGYGRNTGLGLALCRDILTITDISIIETGEFGSGARFEISIPSTGWRKIPRD</sequence>
<comment type="catalytic activity">
    <reaction evidence="1">
        <text>ATP + protein L-histidine = ADP + protein N-phospho-L-histidine.</text>
        <dbReference type="EC" id="2.7.13.3"/>
    </reaction>
</comment>
<evidence type="ECO:0000259" key="7">
    <source>
        <dbReference type="PROSITE" id="PS50109"/>
    </source>
</evidence>
<dbReference type="Pfam" id="PF02518">
    <property type="entry name" value="HATPase_c"/>
    <property type="match status" value="1"/>
</dbReference>
<keyword evidence="3" id="KW-0597">Phosphoprotein</keyword>
<evidence type="ECO:0000256" key="4">
    <source>
        <dbReference type="ARBA" id="ARBA00022679"/>
    </source>
</evidence>
<dbReference type="CDD" id="cd00075">
    <property type="entry name" value="HATPase"/>
    <property type="match status" value="1"/>
</dbReference>
<protein>
    <recommendedName>
        <fullName evidence="2">histidine kinase</fullName>
        <ecNumber evidence="2">2.7.13.3</ecNumber>
    </recommendedName>
</protein>
<dbReference type="PANTHER" id="PTHR44936:SF9">
    <property type="entry name" value="SENSOR PROTEIN CREC"/>
    <property type="match status" value="1"/>
</dbReference>
<organism evidence="8 9">
    <name type="scientific">Methanospirillum hungatei</name>
    <dbReference type="NCBI Taxonomy" id="2203"/>
    <lineage>
        <taxon>Archaea</taxon>
        <taxon>Methanobacteriati</taxon>
        <taxon>Methanobacteriota</taxon>
        <taxon>Stenosarchaea group</taxon>
        <taxon>Methanomicrobia</taxon>
        <taxon>Methanomicrobiales</taxon>
        <taxon>Methanospirillaceae</taxon>
        <taxon>Methanospirillum</taxon>
    </lineage>
</organism>
<reference evidence="8 9" key="1">
    <citation type="submission" date="2021-06" db="EMBL/GenBank/DDBJ databases">
        <title>Complete genome sequence of the secondary alcohol utilizing methanogen Methanospirillum hungatei strain GP1.</title>
        <authorList>
            <person name="Day L.A."/>
            <person name="Costa K.C."/>
        </authorList>
    </citation>
    <scope>NUCLEOTIDE SEQUENCE [LARGE SCALE GENOMIC DNA]</scope>
    <source>
        <strain evidence="8 9">GP1</strain>
    </source>
</reference>
<evidence type="ECO:0000256" key="5">
    <source>
        <dbReference type="ARBA" id="ARBA00022777"/>
    </source>
</evidence>
<gene>
    <name evidence="8" type="ORF">KSK55_13155</name>
</gene>
<feature type="domain" description="Histidine kinase" evidence="7">
    <location>
        <begin position="81"/>
        <end position="178"/>
    </location>
</feature>
<keyword evidence="4" id="KW-0808">Transferase</keyword>
<evidence type="ECO:0000313" key="9">
    <source>
        <dbReference type="Proteomes" id="UP000694228"/>
    </source>
</evidence>
<dbReference type="AlphaFoldDB" id="A0A8F5VMM0"/>
<dbReference type="GO" id="GO:0000160">
    <property type="term" value="P:phosphorelay signal transduction system"/>
    <property type="evidence" value="ECO:0007669"/>
    <property type="project" value="UniProtKB-KW"/>
</dbReference>
<dbReference type="GO" id="GO:0004673">
    <property type="term" value="F:protein histidine kinase activity"/>
    <property type="evidence" value="ECO:0007669"/>
    <property type="project" value="UniProtKB-EC"/>
</dbReference>
<evidence type="ECO:0000256" key="3">
    <source>
        <dbReference type="ARBA" id="ARBA00022553"/>
    </source>
</evidence>
<name>A0A8F5VMM0_METHU</name>
<dbReference type="PANTHER" id="PTHR44936">
    <property type="entry name" value="SENSOR PROTEIN CREC"/>
    <property type="match status" value="1"/>
</dbReference>
<dbReference type="InterPro" id="IPR050980">
    <property type="entry name" value="2C_sensor_his_kinase"/>
</dbReference>
<keyword evidence="6" id="KW-0902">Two-component regulatory system</keyword>
<dbReference type="PROSITE" id="PS50109">
    <property type="entry name" value="HIS_KIN"/>
    <property type="match status" value="1"/>
</dbReference>
<evidence type="ECO:0000256" key="1">
    <source>
        <dbReference type="ARBA" id="ARBA00000085"/>
    </source>
</evidence>
<keyword evidence="5" id="KW-0418">Kinase</keyword>
<dbReference type="EC" id="2.7.13.3" evidence="2"/>
<dbReference type="OrthoDB" id="8127at2157"/>
<evidence type="ECO:0000256" key="6">
    <source>
        <dbReference type="ARBA" id="ARBA00023012"/>
    </source>
</evidence>
<dbReference type="SMART" id="SM00387">
    <property type="entry name" value="HATPase_c"/>
    <property type="match status" value="1"/>
</dbReference>
<dbReference type="InterPro" id="IPR005467">
    <property type="entry name" value="His_kinase_dom"/>
</dbReference>
<dbReference type="Proteomes" id="UP000694228">
    <property type="component" value="Chromosome"/>
</dbReference>